<comment type="caution">
    <text evidence="2">The sequence shown here is derived from an EMBL/GenBank/DDBJ whole genome shotgun (WGS) entry which is preliminary data.</text>
</comment>
<dbReference type="Proteomes" id="UP000037460">
    <property type="component" value="Unassembled WGS sequence"/>
</dbReference>
<evidence type="ECO:0000259" key="1">
    <source>
        <dbReference type="Pfam" id="PF03109"/>
    </source>
</evidence>
<dbReference type="InterPro" id="IPR004147">
    <property type="entry name" value="ABC1_dom"/>
</dbReference>
<dbReference type="SUPFAM" id="SSF56112">
    <property type="entry name" value="Protein kinase-like (PK-like)"/>
    <property type="match status" value="1"/>
</dbReference>
<name>A0A0M0K475_9EUKA</name>
<proteinExistence type="predicted"/>
<reference evidence="3" key="1">
    <citation type="journal article" date="2015" name="PLoS Genet.">
        <title>Genome Sequence and Transcriptome Analyses of Chrysochromulina tobin: Metabolic Tools for Enhanced Algal Fitness in the Prominent Order Prymnesiales (Haptophyceae).</title>
        <authorList>
            <person name="Hovde B.T."/>
            <person name="Deodato C.R."/>
            <person name="Hunsperger H.M."/>
            <person name="Ryken S.A."/>
            <person name="Yost W."/>
            <person name="Jha R.K."/>
            <person name="Patterson J."/>
            <person name="Monnat R.J. Jr."/>
            <person name="Barlow S.B."/>
            <person name="Starkenburg S.R."/>
            <person name="Cattolico R.A."/>
        </authorList>
    </citation>
    <scope>NUCLEOTIDE SEQUENCE</scope>
    <source>
        <strain evidence="3">CCMP291</strain>
    </source>
</reference>
<sequence length="428" mass="46234">MAATPDPASQSRVYAPVSAASADGFTRSMCAMALFNAAKEEYAKVDPTAPDANEQRTACHRKHAKEALQFAIDNGGVYIKAAQFVASLQGGAGEAGVPREYVEAFKPLTDRVPPRHYEAVAQVAEEELGQPLTSLVESLDEWPVAAASLAQVHCAYLPAEGKLGRRKVAVKLQYPTLQEQMASDFETLKMMATMIAPNGYDFGWIIDDIQKYVTSELDFTREALNSRAASDALASLAPSVLVPPVVSQLSTRRVMTTEFLDGLTRLDRPAELRALQLEPLAIGVLVGTAFKVLRLSGQFAGALAPLFPALISPAFAFATGLNVKQLRAAAEGRLPEGTTLDDVWQTLVAMHAGESDVLGLLHSLGYVRGLQNALGTPEQTRVELMVRSATRARYAAARRKGLKLVWDLRLNVFRPRGALYLAGTRAGR</sequence>
<gene>
    <name evidence="2" type="ORF">Ctob_010090</name>
</gene>
<dbReference type="OrthoDB" id="440936at2759"/>
<dbReference type="Pfam" id="PF03109">
    <property type="entry name" value="ABC1"/>
    <property type="match status" value="1"/>
</dbReference>
<evidence type="ECO:0000313" key="2">
    <source>
        <dbReference type="EMBL" id="KOO33671.1"/>
    </source>
</evidence>
<dbReference type="InterPro" id="IPR011009">
    <property type="entry name" value="Kinase-like_dom_sf"/>
</dbReference>
<organism evidence="2 3">
    <name type="scientific">Chrysochromulina tobinii</name>
    <dbReference type="NCBI Taxonomy" id="1460289"/>
    <lineage>
        <taxon>Eukaryota</taxon>
        <taxon>Haptista</taxon>
        <taxon>Haptophyta</taxon>
        <taxon>Prymnesiophyceae</taxon>
        <taxon>Prymnesiales</taxon>
        <taxon>Chrysochromulinaceae</taxon>
        <taxon>Chrysochromulina</taxon>
    </lineage>
</organism>
<dbReference type="InterPro" id="IPR051130">
    <property type="entry name" value="Mito_struct-func_regulator"/>
</dbReference>
<dbReference type="AlphaFoldDB" id="A0A0M0K475"/>
<dbReference type="PANTHER" id="PTHR43173">
    <property type="entry name" value="ABC1 FAMILY PROTEIN"/>
    <property type="match status" value="1"/>
</dbReference>
<evidence type="ECO:0000313" key="3">
    <source>
        <dbReference type="Proteomes" id="UP000037460"/>
    </source>
</evidence>
<dbReference type="PANTHER" id="PTHR43173:SF19">
    <property type="entry name" value="AARF DOMAIN-CONTAINING PROTEIN KINASE 1"/>
    <property type="match status" value="1"/>
</dbReference>
<protein>
    <recommendedName>
        <fullName evidence="1">ABC1 atypical kinase-like domain-containing protein</fullName>
    </recommendedName>
</protein>
<dbReference type="EMBL" id="JWZX01001457">
    <property type="protein sequence ID" value="KOO33671.1"/>
    <property type="molecule type" value="Genomic_DNA"/>
</dbReference>
<accession>A0A0M0K475</accession>
<keyword evidence="3" id="KW-1185">Reference proteome</keyword>
<feature type="domain" description="ABC1 atypical kinase-like" evidence="1">
    <location>
        <begin position="108"/>
        <end position="286"/>
    </location>
</feature>